<sequence>MKKSLVIGIVLVTLLLFTLLVSADELNDEIIIEVEASGDMELRDACEQIGLRRDGEYCSDAGVYVEQKTGGQYCDNHFECESNVCISDECVKEGLIKKIMNFFKRLFRISTKELTSEEAQAIELADESAFGKFSGWYGDVLERGNNCDFDMFVSISEKTGMVMDEEEKDSLKPYFDSVKQCLPSLEKKAEKIEGDKYQIIYSFESTSSCKKLVEELIMSSQLKSIHNQAVVVDLKTKEVEMPDAPAVINSWENAYELLETQMKQIEAIYKEDIEAIIDCSMVGSFAMFQYMKLLTPEETSSAEEAISVPEVPTTEEAIPVPETPTKTADECEEITRNDQRGICYFDVAIETNDDSLCEEITDNIYKHVCSAITTDDSSLCEELTDSSDKDKCYSRVAIRIYDVNLCEKITDTSTADSCYFIVAYRTNESNLCEKITKISGISSRDTCYNIIAQKTKDSSPCEK</sequence>
<organism evidence="1">
    <name type="scientific">marine sediment metagenome</name>
    <dbReference type="NCBI Taxonomy" id="412755"/>
    <lineage>
        <taxon>unclassified sequences</taxon>
        <taxon>metagenomes</taxon>
        <taxon>ecological metagenomes</taxon>
    </lineage>
</organism>
<dbReference type="AlphaFoldDB" id="X1E6G1"/>
<gene>
    <name evidence="1" type="ORF">S03H2_10066</name>
</gene>
<comment type="caution">
    <text evidence="1">The sequence shown here is derived from an EMBL/GenBank/DDBJ whole genome shotgun (WGS) entry which is preliminary data.</text>
</comment>
<evidence type="ECO:0000313" key="1">
    <source>
        <dbReference type="EMBL" id="GAH28147.1"/>
    </source>
</evidence>
<proteinExistence type="predicted"/>
<name>X1E6G1_9ZZZZ</name>
<accession>X1E6G1</accession>
<protein>
    <submittedName>
        <fullName evidence="1">Uncharacterized protein</fullName>
    </submittedName>
</protein>
<dbReference type="EMBL" id="BARU01005199">
    <property type="protein sequence ID" value="GAH28147.1"/>
    <property type="molecule type" value="Genomic_DNA"/>
</dbReference>
<reference evidence="1" key="1">
    <citation type="journal article" date="2014" name="Front. Microbiol.">
        <title>High frequency of phylogenetically diverse reductive dehalogenase-homologous genes in deep subseafloor sedimentary metagenomes.</title>
        <authorList>
            <person name="Kawai M."/>
            <person name="Futagami T."/>
            <person name="Toyoda A."/>
            <person name="Takaki Y."/>
            <person name="Nishi S."/>
            <person name="Hori S."/>
            <person name="Arai W."/>
            <person name="Tsubouchi T."/>
            <person name="Morono Y."/>
            <person name="Uchiyama I."/>
            <person name="Ito T."/>
            <person name="Fujiyama A."/>
            <person name="Inagaki F."/>
            <person name="Takami H."/>
        </authorList>
    </citation>
    <scope>NUCLEOTIDE SEQUENCE</scope>
    <source>
        <strain evidence="1">Expedition CK06-06</strain>
    </source>
</reference>